<proteinExistence type="inferred from homology"/>
<dbReference type="AlphaFoldDB" id="A0A074X0V5"/>
<dbReference type="OrthoDB" id="1470350at2759"/>
<keyword evidence="5" id="KW-0503">Monooxygenase</keyword>
<dbReference type="GO" id="GO:0005506">
    <property type="term" value="F:iron ion binding"/>
    <property type="evidence" value="ECO:0007669"/>
    <property type="project" value="InterPro"/>
</dbReference>
<keyword evidence="3 4" id="KW-0408">Iron</keyword>
<evidence type="ECO:0000256" key="2">
    <source>
        <dbReference type="ARBA" id="ARBA00022723"/>
    </source>
</evidence>
<dbReference type="Gene3D" id="1.10.630.10">
    <property type="entry name" value="Cytochrome P450"/>
    <property type="match status" value="1"/>
</dbReference>
<dbReference type="CDD" id="cd11059">
    <property type="entry name" value="CYP_fungal"/>
    <property type="match status" value="1"/>
</dbReference>
<dbReference type="GeneID" id="40751794"/>
<dbReference type="PRINTS" id="PR00385">
    <property type="entry name" value="P450"/>
</dbReference>
<dbReference type="InterPro" id="IPR017972">
    <property type="entry name" value="Cyt_P450_CS"/>
</dbReference>
<dbReference type="Pfam" id="PF00067">
    <property type="entry name" value="p450"/>
    <property type="match status" value="1"/>
</dbReference>
<protein>
    <submittedName>
        <fullName evidence="6">Putative cytochrome P450</fullName>
    </submittedName>
</protein>
<dbReference type="PRINTS" id="PR00463">
    <property type="entry name" value="EP450I"/>
</dbReference>
<organism evidence="6 7">
    <name type="scientific">Aureobasidium pullulans EXF-150</name>
    <dbReference type="NCBI Taxonomy" id="1043002"/>
    <lineage>
        <taxon>Eukaryota</taxon>
        <taxon>Fungi</taxon>
        <taxon>Dikarya</taxon>
        <taxon>Ascomycota</taxon>
        <taxon>Pezizomycotina</taxon>
        <taxon>Dothideomycetes</taxon>
        <taxon>Dothideomycetidae</taxon>
        <taxon>Dothideales</taxon>
        <taxon>Saccotheciaceae</taxon>
        <taxon>Aureobasidium</taxon>
    </lineage>
</organism>
<keyword evidence="4 5" id="KW-0349">Heme</keyword>
<dbReference type="InterPro" id="IPR002401">
    <property type="entry name" value="Cyt_P450_E_grp-I"/>
</dbReference>
<comment type="cofactor">
    <cofactor evidence="1 4">
        <name>heme</name>
        <dbReference type="ChEBI" id="CHEBI:30413"/>
    </cofactor>
</comment>
<evidence type="ECO:0000256" key="5">
    <source>
        <dbReference type="RuleBase" id="RU000461"/>
    </source>
</evidence>
<dbReference type="GO" id="GO:0004497">
    <property type="term" value="F:monooxygenase activity"/>
    <property type="evidence" value="ECO:0007669"/>
    <property type="project" value="UniProtKB-KW"/>
</dbReference>
<dbReference type="InterPro" id="IPR050121">
    <property type="entry name" value="Cytochrome_P450_monoxygenase"/>
</dbReference>
<feature type="binding site" description="axial binding residue" evidence="4">
    <location>
        <position position="413"/>
    </location>
    <ligand>
        <name>heme</name>
        <dbReference type="ChEBI" id="CHEBI:30413"/>
    </ligand>
    <ligandPart>
        <name>Fe</name>
        <dbReference type="ChEBI" id="CHEBI:18248"/>
    </ligandPart>
</feature>
<evidence type="ECO:0000313" key="6">
    <source>
        <dbReference type="EMBL" id="KEQ79075.1"/>
    </source>
</evidence>
<dbReference type="RefSeq" id="XP_029755262.1">
    <property type="nucleotide sequence ID" value="XM_029909488.1"/>
</dbReference>
<dbReference type="PROSITE" id="PS00086">
    <property type="entry name" value="CYTOCHROME_P450"/>
    <property type="match status" value="1"/>
</dbReference>
<dbReference type="Proteomes" id="UP000030706">
    <property type="component" value="Unassembled WGS sequence"/>
</dbReference>
<comment type="similarity">
    <text evidence="5">Belongs to the cytochrome P450 family.</text>
</comment>
<sequence>MFFIYLVPLLSLIYFLYTRLTSPLAKLPGPLYTLFTPLYLIYNEFTGNRRLYVHSLHTIHGPIVRLGPNEISFASYEAMKEIYTSGGSGFDRTEFYELFKQFGTKTLFSMPPRGEHSKRKRILADRYANTNVMRPETIEALTVRARQCLQNCLAEDGGDADVYVHLHCFALDGASQHLFAPNGTNSLSDPEDLKIMEEMSYADSLRAPYLEYYAPGLAAFFDKFNSKRSRSVPLANDFVLGAAQKSNPASYSLISKLHSKASDLEELSAPAECMDHLAAGIDTTGDGLCFLMHELSLPHNMHIQQKLREEINSSEGKSFDQLPYLDAVVKEGLRVFPPIPMSFPRYTPDSGTTLDGYYIPGRVIVSCQPWTLHKDPHVFPSPELFNPQRWLEEEGELERNRMFFAFSQGARGCIGKHLALAEMKILLREVYGTYQTKLGKEKADMRLDDQIISSRPKGQKCRLAFEKVV</sequence>
<evidence type="ECO:0000256" key="3">
    <source>
        <dbReference type="ARBA" id="ARBA00023004"/>
    </source>
</evidence>
<accession>A0A074X0V5</accession>
<dbReference type="InterPro" id="IPR001128">
    <property type="entry name" value="Cyt_P450"/>
</dbReference>
<evidence type="ECO:0000256" key="1">
    <source>
        <dbReference type="ARBA" id="ARBA00001971"/>
    </source>
</evidence>
<dbReference type="InterPro" id="IPR036396">
    <property type="entry name" value="Cyt_P450_sf"/>
</dbReference>
<keyword evidence="7" id="KW-1185">Reference proteome</keyword>
<dbReference type="HOGENOM" id="CLU_001570_14_2_1"/>
<name>A0A074X0V5_AURPU</name>
<dbReference type="PANTHER" id="PTHR24305">
    <property type="entry name" value="CYTOCHROME P450"/>
    <property type="match status" value="1"/>
</dbReference>
<dbReference type="GO" id="GO:0020037">
    <property type="term" value="F:heme binding"/>
    <property type="evidence" value="ECO:0007669"/>
    <property type="project" value="InterPro"/>
</dbReference>
<dbReference type="PANTHER" id="PTHR24305:SF164">
    <property type="entry name" value="P450, PUTATIVE (EUROFUNG)-RELATED"/>
    <property type="match status" value="1"/>
</dbReference>
<dbReference type="EMBL" id="KL585010">
    <property type="protein sequence ID" value="KEQ79075.1"/>
    <property type="molecule type" value="Genomic_DNA"/>
</dbReference>
<dbReference type="GO" id="GO:0016705">
    <property type="term" value="F:oxidoreductase activity, acting on paired donors, with incorporation or reduction of molecular oxygen"/>
    <property type="evidence" value="ECO:0007669"/>
    <property type="project" value="InterPro"/>
</dbReference>
<dbReference type="SUPFAM" id="SSF48264">
    <property type="entry name" value="Cytochrome P450"/>
    <property type="match status" value="1"/>
</dbReference>
<evidence type="ECO:0000256" key="4">
    <source>
        <dbReference type="PIRSR" id="PIRSR602401-1"/>
    </source>
</evidence>
<keyword evidence="2 4" id="KW-0479">Metal-binding</keyword>
<evidence type="ECO:0000313" key="7">
    <source>
        <dbReference type="Proteomes" id="UP000030706"/>
    </source>
</evidence>
<gene>
    <name evidence="6" type="ORF">M438DRAFT_400813</name>
</gene>
<dbReference type="STRING" id="1043002.A0A074X0V5"/>
<keyword evidence="5" id="KW-0560">Oxidoreductase</keyword>
<reference evidence="6 7" key="1">
    <citation type="journal article" date="2014" name="BMC Genomics">
        <title>Genome sequencing of four Aureobasidium pullulans varieties: biotechnological potential, stress tolerance, and description of new species.</title>
        <authorList>
            <person name="Gostin Ar C."/>
            <person name="Ohm R.A."/>
            <person name="Kogej T."/>
            <person name="Sonjak S."/>
            <person name="Turk M."/>
            <person name="Zajc J."/>
            <person name="Zalar P."/>
            <person name="Grube M."/>
            <person name="Sun H."/>
            <person name="Han J."/>
            <person name="Sharma A."/>
            <person name="Chiniquy J."/>
            <person name="Ngan C.Y."/>
            <person name="Lipzen A."/>
            <person name="Barry K."/>
            <person name="Grigoriev I.V."/>
            <person name="Gunde-Cimerman N."/>
        </authorList>
    </citation>
    <scope>NUCLEOTIDE SEQUENCE [LARGE SCALE GENOMIC DNA]</scope>
    <source>
        <strain evidence="6 7">EXF-150</strain>
    </source>
</reference>